<keyword evidence="2" id="KW-0805">Transcription regulation</keyword>
<dbReference type="CDD" id="cd08422">
    <property type="entry name" value="PBP2_CrgA_like"/>
    <property type="match status" value="1"/>
</dbReference>
<dbReference type="InterPro" id="IPR005119">
    <property type="entry name" value="LysR_subst-bd"/>
</dbReference>
<evidence type="ECO:0000313" key="6">
    <source>
        <dbReference type="EMBL" id="MEX8195297.1"/>
    </source>
</evidence>
<sequence>MEMLDSQHTDELATLLALADKGSFAAAGRSLKRHPSVLSKRMQALERRLGVRLVERTTRQLHFTNEGKLLVEKVRQATHLIRDAEQEAAQGAQEVRGRLRLSLPATMGRRWISPMLAEFALAYPEVVLEVEYSERIVDIVGERFDAAIRVGNLSDSRLVATRLCDQYRLLCASASYLERHAAPKKPADLAHHNCLGYTGLLSFPEWTLVQSAGKRAAKVAESVRVSGSILSNDNEALLHAALKGVGIIAGSDWQLMPAIHTGELIRILPQWTLGDAAGIYLVRPSGQYNTAAMTAFKQWVAGAFAAAPWRSASH</sequence>
<name>A0ABV4A0I4_9BURK</name>
<dbReference type="RefSeq" id="WP_369340472.1">
    <property type="nucleotide sequence ID" value="NZ_JBFYGN010000040.1"/>
</dbReference>
<keyword evidence="3" id="KW-0238">DNA-binding</keyword>
<dbReference type="Gene3D" id="3.40.190.290">
    <property type="match status" value="1"/>
</dbReference>
<comment type="similarity">
    <text evidence="1">Belongs to the LysR transcriptional regulatory family.</text>
</comment>
<evidence type="ECO:0000259" key="5">
    <source>
        <dbReference type="PROSITE" id="PS50931"/>
    </source>
</evidence>
<dbReference type="SUPFAM" id="SSF46785">
    <property type="entry name" value="Winged helix' DNA-binding domain"/>
    <property type="match status" value="1"/>
</dbReference>
<dbReference type="Pfam" id="PF00126">
    <property type="entry name" value="HTH_1"/>
    <property type="match status" value="1"/>
</dbReference>
<gene>
    <name evidence="6" type="ORF">AB6724_20905</name>
</gene>
<proteinExistence type="inferred from homology"/>
<accession>A0ABV4A0I4</accession>
<comment type="caution">
    <text evidence="6">The sequence shown here is derived from an EMBL/GenBank/DDBJ whole genome shotgun (WGS) entry which is preliminary data.</text>
</comment>
<feature type="domain" description="HTH lysR-type" evidence="5">
    <location>
        <begin position="12"/>
        <end position="64"/>
    </location>
</feature>
<dbReference type="PANTHER" id="PTHR30537">
    <property type="entry name" value="HTH-TYPE TRANSCRIPTIONAL REGULATOR"/>
    <property type="match status" value="1"/>
</dbReference>
<dbReference type="Proteomes" id="UP001561046">
    <property type="component" value="Unassembled WGS sequence"/>
</dbReference>
<evidence type="ECO:0000256" key="3">
    <source>
        <dbReference type="ARBA" id="ARBA00023125"/>
    </source>
</evidence>
<reference evidence="6 7" key="1">
    <citation type="journal article" date="2013" name="Int. J. Syst. Evol. Microbiol.">
        <title>Comamonas guangdongensis sp. nov., isolated from subterranean forest sediment, and emended description of the genus Comamonas.</title>
        <authorList>
            <person name="Zhang J."/>
            <person name="Wang Y."/>
            <person name="Zhou S."/>
            <person name="Wu C."/>
            <person name="He J."/>
            <person name="Li F."/>
        </authorList>
    </citation>
    <scope>NUCLEOTIDE SEQUENCE [LARGE SCALE GENOMIC DNA]</scope>
    <source>
        <strain evidence="6 7">CCTCC AB2011133</strain>
    </source>
</reference>
<evidence type="ECO:0000256" key="2">
    <source>
        <dbReference type="ARBA" id="ARBA00023015"/>
    </source>
</evidence>
<dbReference type="InterPro" id="IPR000847">
    <property type="entry name" value="LysR_HTH_N"/>
</dbReference>
<dbReference type="InterPro" id="IPR036388">
    <property type="entry name" value="WH-like_DNA-bd_sf"/>
</dbReference>
<dbReference type="InterPro" id="IPR036390">
    <property type="entry name" value="WH_DNA-bd_sf"/>
</dbReference>
<keyword evidence="7" id="KW-1185">Reference proteome</keyword>
<evidence type="ECO:0000313" key="7">
    <source>
        <dbReference type="Proteomes" id="UP001561046"/>
    </source>
</evidence>
<dbReference type="SUPFAM" id="SSF53850">
    <property type="entry name" value="Periplasmic binding protein-like II"/>
    <property type="match status" value="1"/>
</dbReference>
<dbReference type="Gene3D" id="1.10.10.10">
    <property type="entry name" value="Winged helix-like DNA-binding domain superfamily/Winged helix DNA-binding domain"/>
    <property type="match status" value="1"/>
</dbReference>
<dbReference type="Pfam" id="PF03466">
    <property type="entry name" value="LysR_substrate"/>
    <property type="match status" value="1"/>
</dbReference>
<dbReference type="EMBL" id="JBFYGN010000040">
    <property type="protein sequence ID" value="MEX8195297.1"/>
    <property type="molecule type" value="Genomic_DNA"/>
</dbReference>
<dbReference type="PANTHER" id="PTHR30537:SF5">
    <property type="entry name" value="HTH-TYPE TRANSCRIPTIONAL ACTIVATOR TTDR-RELATED"/>
    <property type="match status" value="1"/>
</dbReference>
<dbReference type="InterPro" id="IPR058163">
    <property type="entry name" value="LysR-type_TF_proteobact-type"/>
</dbReference>
<dbReference type="PROSITE" id="PS50931">
    <property type="entry name" value="HTH_LYSR"/>
    <property type="match status" value="1"/>
</dbReference>
<keyword evidence="4" id="KW-0804">Transcription</keyword>
<evidence type="ECO:0000256" key="4">
    <source>
        <dbReference type="ARBA" id="ARBA00023163"/>
    </source>
</evidence>
<protein>
    <submittedName>
        <fullName evidence="6">LysR substrate-binding domain-containing protein</fullName>
    </submittedName>
</protein>
<organism evidence="6 7">
    <name type="scientific">Comamonas guangdongensis</name>
    <dbReference type="NCBI Taxonomy" id="510515"/>
    <lineage>
        <taxon>Bacteria</taxon>
        <taxon>Pseudomonadati</taxon>
        <taxon>Pseudomonadota</taxon>
        <taxon>Betaproteobacteria</taxon>
        <taxon>Burkholderiales</taxon>
        <taxon>Comamonadaceae</taxon>
        <taxon>Comamonas</taxon>
    </lineage>
</organism>
<evidence type="ECO:0000256" key="1">
    <source>
        <dbReference type="ARBA" id="ARBA00009437"/>
    </source>
</evidence>